<reference evidence="2" key="1">
    <citation type="submission" date="2018-03" db="EMBL/GenBank/DDBJ databases">
        <authorList>
            <person name="Guldener U."/>
        </authorList>
    </citation>
    <scope>NUCLEOTIDE SEQUENCE</scope>
</reference>
<feature type="compositionally biased region" description="Basic and acidic residues" evidence="1">
    <location>
        <begin position="102"/>
        <end position="111"/>
    </location>
</feature>
<feature type="region of interest" description="Disordered" evidence="1">
    <location>
        <begin position="102"/>
        <end position="149"/>
    </location>
</feature>
<dbReference type="EMBL" id="ONZQ02000004">
    <property type="protein sequence ID" value="SPO01031.1"/>
    <property type="molecule type" value="Genomic_DNA"/>
</dbReference>
<organism evidence="2 3">
    <name type="scientific">Cephalotrichum gorgonifer</name>
    <dbReference type="NCBI Taxonomy" id="2041049"/>
    <lineage>
        <taxon>Eukaryota</taxon>
        <taxon>Fungi</taxon>
        <taxon>Dikarya</taxon>
        <taxon>Ascomycota</taxon>
        <taxon>Pezizomycotina</taxon>
        <taxon>Sordariomycetes</taxon>
        <taxon>Hypocreomycetidae</taxon>
        <taxon>Microascales</taxon>
        <taxon>Microascaceae</taxon>
        <taxon>Cephalotrichum</taxon>
    </lineage>
</organism>
<keyword evidence="3" id="KW-1185">Reference proteome</keyword>
<accession>A0AAE8MXM2</accession>
<comment type="caution">
    <text evidence="2">The sequence shown here is derived from an EMBL/GenBank/DDBJ whole genome shotgun (WGS) entry which is preliminary data.</text>
</comment>
<gene>
    <name evidence="2" type="ORF">DNG_03779</name>
</gene>
<sequence length="149" mass="16125">MSRDEELRFCDADVVDHDEASGGAGDQALRSWDSSLRSSIDQVRSLEESVCSPGHSGESPQGSGDDQVLSCDRESISDDDYNPGLAPTVLLDRLSELADGRVDEAYGKPLEDSQLGLDDDGTSSDERENMTDDEYDPNLANAVLLERPS</sequence>
<evidence type="ECO:0000313" key="3">
    <source>
        <dbReference type="Proteomes" id="UP001187682"/>
    </source>
</evidence>
<feature type="region of interest" description="Disordered" evidence="1">
    <location>
        <begin position="43"/>
        <end position="85"/>
    </location>
</feature>
<name>A0AAE8MXM2_9PEZI</name>
<protein>
    <submittedName>
        <fullName evidence="2">Uncharacterized protein</fullName>
    </submittedName>
</protein>
<evidence type="ECO:0000256" key="1">
    <source>
        <dbReference type="SAM" id="MobiDB-lite"/>
    </source>
</evidence>
<dbReference type="AlphaFoldDB" id="A0AAE8MXM2"/>
<dbReference type="Proteomes" id="UP001187682">
    <property type="component" value="Unassembled WGS sequence"/>
</dbReference>
<proteinExistence type="predicted"/>
<evidence type="ECO:0000313" key="2">
    <source>
        <dbReference type="EMBL" id="SPO01031.1"/>
    </source>
</evidence>